<dbReference type="AlphaFoldDB" id="A0A6A5YM40"/>
<dbReference type="GO" id="GO:0050660">
    <property type="term" value="F:flavin adenine dinucleotide binding"/>
    <property type="evidence" value="ECO:0007669"/>
    <property type="project" value="TreeGrafter"/>
</dbReference>
<dbReference type="Proteomes" id="UP000799770">
    <property type="component" value="Unassembled WGS sequence"/>
</dbReference>
<dbReference type="GO" id="GO:0004174">
    <property type="term" value="F:electron-transferring-flavoprotein dehydrogenase activity"/>
    <property type="evidence" value="ECO:0007669"/>
    <property type="project" value="TreeGrafter"/>
</dbReference>
<reference evidence="6" key="1">
    <citation type="journal article" date="2020" name="Stud. Mycol.">
        <title>101 Dothideomycetes genomes: a test case for predicting lifestyles and emergence of pathogens.</title>
        <authorList>
            <person name="Haridas S."/>
            <person name="Albert R."/>
            <person name="Binder M."/>
            <person name="Bloem J."/>
            <person name="Labutti K."/>
            <person name="Salamov A."/>
            <person name="Andreopoulos B."/>
            <person name="Baker S."/>
            <person name="Barry K."/>
            <person name="Bills G."/>
            <person name="Bluhm B."/>
            <person name="Cannon C."/>
            <person name="Castanera R."/>
            <person name="Culley D."/>
            <person name="Daum C."/>
            <person name="Ezra D."/>
            <person name="Gonzalez J."/>
            <person name="Henrissat B."/>
            <person name="Kuo A."/>
            <person name="Liang C."/>
            <person name="Lipzen A."/>
            <person name="Lutzoni F."/>
            <person name="Magnuson J."/>
            <person name="Mondo S."/>
            <person name="Nolan M."/>
            <person name="Ohm R."/>
            <person name="Pangilinan J."/>
            <person name="Park H.-J."/>
            <person name="Ramirez L."/>
            <person name="Alfaro M."/>
            <person name="Sun H."/>
            <person name="Tritt A."/>
            <person name="Yoshinaga Y."/>
            <person name="Zwiers L.-H."/>
            <person name="Turgeon B."/>
            <person name="Goodwin S."/>
            <person name="Spatafora J."/>
            <person name="Crous P."/>
            <person name="Grigoriev I."/>
        </authorList>
    </citation>
    <scope>NUCLEOTIDE SEQUENCE</scope>
    <source>
        <strain evidence="6">CBS 627.86</strain>
    </source>
</reference>
<keyword evidence="2" id="KW-0285">Flavoprotein</keyword>
<feature type="domain" description="FAD/NAD(P)-binding" evidence="5">
    <location>
        <begin position="7"/>
        <end position="316"/>
    </location>
</feature>
<comment type="similarity">
    <text evidence="1">Belongs to the FAD-dependent oxidoreductase family.</text>
</comment>
<gene>
    <name evidence="6" type="ORF">BDV96DRAFT_505148</name>
</gene>
<dbReference type="SUPFAM" id="SSF51905">
    <property type="entry name" value="FAD/NAD(P)-binding domain"/>
    <property type="match status" value="2"/>
</dbReference>
<evidence type="ECO:0000259" key="5">
    <source>
        <dbReference type="Pfam" id="PF07992"/>
    </source>
</evidence>
<dbReference type="PANTHER" id="PTHR43735">
    <property type="entry name" value="APOPTOSIS-INDUCING FACTOR 1"/>
    <property type="match status" value="1"/>
</dbReference>
<dbReference type="OrthoDB" id="202203at2759"/>
<accession>A0A6A5YM40</accession>
<protein>
    <recommendedName>
        <fullName evidence="5">FAD/NAD(P)-binding domain-containing protein</fullName>
    </recommendedName>
</protein>
<sequence>MEGKQKNIVVVGASFAGILQSHCIMKHVIPKFPSHHLVLINPSPDFFWVVGAPRAAIDDKMVPDEKVFLKIADGFKQYSSDRYTLITGTATGIDTEQRIVQYRTEKGIEEVPYHALLLATGGKTPSPLFSPFPSTEQTREAMRVFREALPQARSIVIGGGGACAVEIGGEIGDFLNTAARRFAATPTNLKAKITLVTKGTKLLPTLSTAAATQAEKYLNRVGANVVYGRKVIETVPQNAGRTIETLVAIKGEKVKIHLDDGEVLEADIFIPAFHGKPSTSYVPQHLLTDTNHIKTNPSTLRVDDAGPRVFAIGECSSAFGGASMHIVDQTKVITTNLKRDLRAFVDGKERPDTGRDRIYEQYTKPSQFVPIGRSKGVGQLFGWWLPSWVVWILKGRTYMVGITHWYTAGDMVKKEDVWKYE</sequence>
<organism evidence="6 7">
    <name type="scientific">Lophiotrema nucula</name>
    <dbReference type="NCBI Taxonomy" id="690887"/>
    <lineage>
        <taxon>Eukaryota</taxon>
        <taxon>Fungi</taxon>
        <taxon>Dikarya</taxon>
        <taxon>Ascomycota</taxon>
        <taxon>Pezizomycotina</taxon>
        <taxon>Dothideomycetes</taxon>
        <taxon>Pleosporomycetidae</taxon>
        <taxon>Pleosporales</taxon>
        <taxon>Lophiotremataceae</taxon>
        <taxon>Lophiotrema</taxon>
    </lineage>
</organism>
<evidence type="ECO:0000313" key="6">
    <source>
        <dbReference type="EMBL" id="KAF2108050.1"/>
    </source>
</evidence>
<dbReference type="Gene3D" id="3.50.50.100">
    <property type="match status" value="1"/>
</dbReference>
<dbReference type="InterPro" id="IPR023753">
    <property type="entry name" value="FAD/NAD-binding_dom"/>
</dbReference>
<dbReference type="GO" id="GO:0005737">
    <property type="term" value="C:cytoplasm"/>
    <property type="evidence" value="ECO:0007669"/>
    <property type="project" value="TreeGrafter"/>
</dbReference>
<keyword evidence="4" id="KW-0560">Oxidoreductase</keyword>
<evidence type="ECO:0000256" key="4">
    <source>
        <dbReference type="ARBA" id="ARBA00023002"/>
    </source>
</evidence>
<keyword evidence="3" id="KW-0274">FAD</keyword>
<dbReference type="Pfam" id="PF07992">
    <property type="entry name" value="Pyr_redox_2"/>
    <property type="match status" value="1"/>
</dbReference>
<evidence type="ECO:0000256" key="2">
    <source>
        <dbReference type="ARBA" id="ARBA00022630"/>
    </source>
</evidence>
<keyword evidence="7" id="KW-1185">Reference proteome</keyword>
<name>A0A6A5YM40_9PLEO</name>
<dbReference type="InterPro" id="IPR036188">
    <property type="entry name" value="FAD/NAD-bd_sf"/>
</dbReference>
<proteinExistence type="inferred from homology"/>
<dbReference type="PANTHER" id="PTHR43735:SF3">
    <property type="entry name" value="FERROPTOSIS SUPPRESSOR PROTEIN 1"/>
    <property type="match status" value="1"/>
</dbReference>
<dbReference type="EMBL" id="ML977350">
    <property type="protein sequence ID" value="KAF2108050.1"/>
    <property type="molecule type" value="Genomic_DNA"/>
</dbReference>
<evidence type="ECO:0000256" key="1">
    <source>
        <dbReference type="ARBA" id="ARBA00006442"/>
    </source>
</evidence>
<evidence type="ECO:0000256" key="3">
    <source>
        <dbReference type="ARBA" id="ARBA00022827"/>
    </source>
</evidence>
<evidence type="ECO:0000313" key="7">
    <source>
        <dbReference type="Proteomes" id="UP000799770"/>
    </source>
</evidence>